<sequence length="202" mass="21609">MEEREREGALGLQWPGIGDVGGDLCSRTTRTRGSRWLAEREGKLAGTARERELEELGYGEGNGVSPAIYKRGKAVVRGGFGGGDEGDHGNGDVRKRMTAPASFSYWLMKAVWCSGWRQQGEVAVDVSGGCLAAKERRRRRLKVAGGGGKAANGSSGDVGAMNTVAALTGRRRESVWLGGVAGPAWAVQERRGIRPNLNRKKV</sequence>
<gene>
    <name evidence="1" type="primary">OSJNBa0052K15.10</name>
</gene>
<reference evidence="2" key="2">
    <citation type="journal article" date="2008" name="Nucleic Acids Res.">
        <title>The rice annotation project database (RAP-DB): 2008 update.</title>
        <authorList>
            <consortium name="The rice annotation project (RAP)"/>
        </authorList>
    </citation>
    <scope>GENOME REANNOTATION</scope>
    <source>
        <strain evidence="2">cv. Nipponbare</strain>
    </source>
</reference>
<organism evidence="1 2">
    <name type="scientific">Oryza sativa subsp. japonica</name>
    <name type="common">Rice</name>
    <dbReference type="NCBI Taxonomy" id="39947"/>
    <lineage>
        <taxon>Eukaryota</taxon>
        <taxon>Viridiplantae</taxon>
        <taxon>Streptophyta</taxon>
        <taxon>Embryophyta</taxon>
        <taxon>Tracheophyta</taxon>
        <taxon>Spermatophyta</taxon>
        <taxon>Magnoliopsida</taxon>
        <taxon>Liliopsida</taxon>
        <taxon>Poales</taxon>
        <taxon>Poaceae</taxon>
        <taxon>BOP clade</taxon>
        <taxon>Oryzoideae</taxon>
        <taxon>Oryzeae</taxon>
        <taxon>Oryzinae</taxon>
        <taxon>Oryza</taxon>
        <taxon>Oryza sativa</taxon>
    </lineage>
</organism>
<proteinExistence type="predicted"/>
<reference evidence="2" key="1">
    <citation type="journal article" date="2005" name="Nature">
        <title>The map-based sequence of the rice genome.</title>
        <authorList>
            <consortium name="International rice genome sequencing project (IRGSP)"/>
            <person name="Matsumoto T."/>
            <person name="Wu J."/>
            <person name="Kanamori H."/>
            <person name="Katayose Y."/>
            <person name="Fujisawa M."/>
            <person name="Namiki N."/>
            <person name="Mizuno H."/>
            <person name="Yamamoto K."/>
            <person name="Antonio B.A."/>
            <person name="Baba T."/>
            <person name="Sakata K."/>
            <person name="Nagamura Y."/>
            <person name="Aoki H."/>
            <person name="Arikawa K."/>
            <person name="Arita K."/>
            <person name="Bito T."/>
            <person name="Chiden Y."/>
            <person name="Fujitsuka N."/>
            <person name="Fukunaka R."/>
            <person name="Hamada M."/>
            <person name="Harada C."/>
            <person name="Hayashi A."/>
            <person name="Hijishita S."/>
            <person name="Honda M."/>
            <person name="Hosokawa S."/>
            <person name="Ichikawa Y."/>
            <person name="Idonuma A."/>
            <person name="Iijima M."/>
            <person name="Ikeda M."/>
            <person name="Ikeno M."/>
            <person name="Ito K."/>
            <person name="Ito S."/>
            <person name="Ito T."/>
            <person name="Ito Y."/>
            <person name="Ito Y."/>
            <person name="Iwabuchi A."/>
            <person name="Kamiya K."/>
            <person name="Karasawa W."/>
            <person name="Kurita K."/>
            <person name="Katagiri S."/>
            <person name="Kikuta A."/>
            <person name="Kobayashi H."/>
            <person name="Kobayashi N."/>
            <person name="Machita K."/>
            <person name="Maehara T."/>
            <person name="Masukawa M."/>
            <person name="Mizubayashi T."/>
            <person name="Mukai Y."/>
            <person name="Nagasaki H."/>
            <person name="Nagata Y."/>
            <person name="Naito S."/>
            <person name="Nakashima M."/>
            <person name="Nakama Y."/>
            <person name="Nakamichi Y."/>
            <person name="Nakamura M."/>
            <person name="Meguro A."/>
            <person name="Negishi M."/>
            <person name="Ohta I."/>
            <person name="Ohta T."/>
            <person name="Okamoto M."/>
            <person name="Ono N."/>
            <person name="Saji S."/>
            <person name="Sakaguchi M."/>
            <person name="Sakai K."/>
            <person name="Shibata M."/>
            <person name="Shimokawa T."/>
            <person name="Song J."/>
            <person name="Takazaki Y."/>
            <person name="Terasawa K."/>
            <person name="Tsugane M."/>
            <person name="Tsuji K."/>
            <person name="Ueda S."/>
            <person name="Waki K."/>
            <person name="Yamagata H."/>
            <person name="Yamamoto M."/>
            <person name="Yamamoto S."/>
            <person name="Yamane H."/>
            <person name="Yoshiki S."/>
            <person name="Yoshihara R."/>
            <person name="Yukawa K."/>
            <person name="Zhong H."/>
            <person name="Yano M."/>
            <person name="Yuan Q."/>
            <person name="Ouyang S."/>
            <person name="Liu J."/>
            <person name="Jones K.M."/>
            <person name="Gansberger K."/>
            <person name="Moffat K."/>
            <person name="Hill J."/>
            <person name="Bera J."/>
            <person name="Fadrosh D."/>
            <person name="Jin S."/>
            <person name="Johri S."/>
            <person name="Kim M."/>
            <person name="Overton L."/>
            <person name="Reardon M."/>
            <person name="Tsitrin T."/>
            <person name="Vuong H."/>
            <person name="Weaver B."/>
            <person name="Ciecko A."/>
            <person name="Tallon L."/>
            <person name="Jackson J."/>
            <person name="Pai G."/>
            <person name="Aken S.V."/>
            <person name="Utterback T."/>
            <person name="Reidmuller S."/>
            <person name="Feldblyum T."/>
            <person name="Hsiao J."/>
            <person name="Zismann V."/>
            <person name="Iobst S."/>
            <person name="de Vazeille A.R."/>
            <person name="Buell C.R."/>
            <person name="Ying K."/>
            <person name="Li Y."/>
            <person name="Lu T."/>
            <person name="Huang Y."/>
            <person name="Zhao Q."/>
            <person name="Feng Q."/>
            <person name="Zhang L."/>
            <person name="Zhu J."/>
            <person name="Weng Q."/>
            <person name="Mu J."/>
            <person name="Lu Y."/>
            <person name="Fan D."/>
            <person name="Liu Y."/>
            <person name="Guan J."/>
            <person name="Zhang Y."/>
            <person name="Yu S."/>
            <person name="Liu X."/>
            <person name="Zhang Y."/>
            <person name="Hong G."/>
            <person name="Han B."/>
            <person name="Choisne N."/>
            <person name="Demange N."/>
            <person name="Orjeda G."/>
            <person name="Samain S."/>
            <person name="Cattolico L."/>
            <person name="Pelletier E."/>
            <person name="Couloux A."/>
            <person name="Segurens B."/>
            <person name="Wincker P."/>
            <person name="D'Hont A."/>
            <person name="Scarpelli C."/>
            <person name="Weissenbach J."/>
            <person name="Salanoubat M."/>
            <person name="Quetier F."/>
            <person name="Yu Y."/>
            <person name="Kim H.R."/>
            <person name="Rambo T."/>
            <person name="Currie J."/>
            <person name="Collura K."/>
            <person name="Luo M."/>
            <person name="Yang T."/>
            <person name="Ammiraju J.S.S."/>
            <person name="Engler F."/>
            <person name="Soderlund C."/>
            <person name="Wing R.A."/>
            <person name="Palmer L.E."/>
            <person name="de la Bastide M."/>
            <person name="Spiegel L."/>
            <person name="Nascimento L."/>
            <person name="Zutavern T."/>
            <person name="O'Shaughnessy A."/>
            <person name="Dike S."/>
            <person name="Dedhia N."/>
            <person name="Preston R."/>
            <person name="Balija V."/>
            <person name="McCombie W.R."/>
            <person name="Chow T."/>
            <person name="Chen H."/>
            <person name="Chung M."/>
            <person name="Chen C."/>
            <person name="Shaw J."/>
            <person name="Wu H."/>
            <person name="Hsiao K."/>
            <person name="Chao Y."/>
            <person name="Chu M."/>
            <person name="Cheng C."/>
            <person name="Hour A."/>
            <person name="Lee P."/>
            <person name="Lin S."/>
            <person name="Lin Y."/>
            <person name="Liou J."/>
            <person name="Liu S."/>
            <person name="Hsing Y."/>
            <person name="Raghuvanshi S."/>
            <person name="Mohanty A."/>
            <person name="Bharti A.K."/>
            <person name="Gaur A."/>
            <person name="Gupta V."/>
            <person name="Kumar D."/>
            <person name="Ravi V."/>
            <person name="Vij S."/>
            <person name="Kapur A."/>
            <person name="Khurana P."/>
            <person name="Khurana P."/>
            <person name="Khurana J.P."/>
            <person name="Tyagi A.K."/>
            <person name="Gaikwad K."/>
            <person name="Singh A."/>
            <person name="Dalal V."/>
            <person name="Srivastava S."/>
            <person name="Dixit A."/>
            <person name="Pal A.K."/>
            <person name="Ghazi I.A."/>
            <person name="Yadav M."/>
            <person name="Pandit A."/>
            <person name="Bhargava A."/>
            <person name="Sureshbabu K."/>
            <person name="Batra K."/>
            <person name="Sharma T.R."/>
            <person name="Mohapatra T."/>
            <person name="Singh N.K."/>
            <person name="Messing J."/>
            <person name="Nelson A.B."/>
            <person name="Fuks G."/>
            <person name="Kavchok S."/>
            <person name="Keizer G."/>
            <person name="Linton E."/>
            <person name="Llaca V."/>
            <person name="Song R."/>
            <person name="Tanyolac B."/>
            <person name="Young S."/>
            <person name="Ho-Il K."/>
            <person name="Hahn J.H."/>
            <person name="Sangsakoo G."/>
            <person name="Vanavichit A."/>
            <person name="de Mattos Luiz.A.T."/>
            <person name="Zimmer P.D."/>
            <person name="Malone G."/>
            <person name="Dellagostin O."/>
            <person name="de Oliveira A.C."/>
            <person name="Bevan M."/>
            <person name="Bancroft I."/>
            <person name="Minx P."/>
            <person name="Cordum H."/>
            <person name="Wilson R."/>
            <person name="Cheng Z."/>
            <person name="Jin W."/>
            <person name="Jiang J."/>
            <person name="Leong S.A."/>
            <person name="Iwama H."/>
            <person name="Gojobori T."/>
            <person name="Itoh T."/>
            <person name="Niimura Y."/>
            <person name="Fujii Y."/>
            <person name="Habara T."/>
            <person name="Sakai H."/>
            <person name="Sato Y."/>
            <person name="Wilson G."/>
            <person name="Kumar K."/>
            <person name="McCouch S."/>
            <person name="Juretic N."/>
            <person name="Hoen D."/>
            <person name="Wright S."/>
            <person name="Bruskiewich R."/>
            <person name="Bureau T."/>
            <person name="Miyao A."/>
            <person name="Hirochika H."/>
            <person name="Nishikawa T."/>
            <person name="Kadowaki K."/>
            <person name="Sugiura M."/>
            <person name="Burr B."/>
            <person name="Sasaki T."/>
        </authorList>
    </citation>
    <scope>NUCLEOTIDE SEQUENCE [LARGE SCALE GENOMIC DNA]</scope>
    <source>
        <strain evidence="2">cv. Nipponbare</strain>
    </source>
</reference>
<dbReference type="Proteomes" id="UP000000763">
    <property type="component" value="Chromosome 2"/>
</dbReference>
<protein>
    <recommendedName>
        <fullName evidence="3">DUF834 domain-containing protein</fullName>
    </recommendedName>
</protein>
<evidence type="ECO:0000313" key="1">
    <source>
        <dbReference type="EMBL" id="BAD29688.1"/>
    </source>
</evidence>
<accession>Q6EN47</accession>
<name>Q6EN47_ORYSJ</name>
<evidence type="ECO:0000313" key="2">
    <source>
        <dbReference type="Proteomes" id="UP000000763"/>
    </source>
</evidence>
<dbReference type="EMBL" id="AP006844">
    <property type="protein sequence ID" value="BAD29688.1"/>
    <property type="molecule type" value="Genomic_DNA"/>
</dbReference>
<evidence type="ECO:0008006" key="3">
    <source>
        <dbReference type="Google" id="ProtNLM"/>
    </source>
</evidence>
<dbReference type="AlphaFoldDB" id="Q6EN47"/>